<accession>A0ACC0BXQ0</accession>
<dbReference type="EMBL" id="CM044702">
    <property type="protein sequence ID" value="KAI5677397.1"/>
    <property type="molecule type" value="Genomic_DNA"/>
</dbReference>
<evidence type="ECO:0000313" key="2">
    <source>
        <dbReference type="Proteomes" id="UP001060085"/>
    </source>
</evidence>
<organism evidence="1 2">
    <name type="scientific">Catharanthus roseus</name>
    <name type="common">Madagascar periwinkle</name>
    <name type="synonym">Vinca rosea</name>
    <dbReference type="NCBI Taxonomy" id="4058"/>
    <lineage>
        <taxon>Eukaryota</taxon>
        <taxon>Viridiplantae</taxon>
        <taxon>Streptophyta</taxon>
        <taxon>Embryophyta</taxon>
        <taxon>Tracheophyta</taxon>
        <taxon>Spermatophyta</taxon>
        <taxon>Magnoliopsida</taxon>
        <taxon>eudicotyledons</taxon>
        <taxon>Gunneridae</taxon>
        <taxon>Pentapetalae</taxon>
        <taxon>asterids</taxon>
        <taxon>lamiids</taxon>
        <taxon>Gentianales</taxon>
        <taxon>Apocynaceae</taxon>
        <taxon>Rauvolfioideae</taxon>
        <taxon>Vinceae</taxon>
        <taxon>Catharanthinae</taxon>
        <taxon>Catharanthus</taxon>
    </lineage>
</organism>
<keyword evidence="2" id="KW-1185">Reference proteome</keyword>
<protein>
    <submittedName>
        <fullName evidence="1">Uncharacterized protein</fullName>
    </submittedName>
</protein>
<sequence>MQDLSQGHSRKDSSEMKNSAKEETRETRHHGTTILNLDECILIKIFLLLPAASIICCKVVCKEWYDLLSQLHFCNLYLKNPLYINLLFRNLISGNNLGKDYLISLRKDCKSSKESLSIKMLDIRMKKCLSIKGCCNGLLYMIQNITPSLFPYISNPMTGEYICIPKINSSKRALCRASGFGFSKSYKVLHVETWQHPNKELRVHCQIFTIGVDTKWRELVLNNFVACGIYDTATILNGAFHWLVDHESLVAFSPNITVLINSICAFDIAEERFRSIPLPPGNAISMATCLSIGVIKGNLCVYDCSRSQYMIDIWMMNEYGNVGSWTRHYVLESWILSISSAQHLHLPIASWSDGEVLAISDTIPHLIWHNLREKTFEVLAIPGFESIPLMLVHLTVYTPNFLPLKQALKGEATFKGKIQKISNSQRA</sequence>
<name>A0ACC0BXQ0_CATRO</name>
<gene>
    <name evidence="1" type="ORF">M9H77_08347</name>
</gene>
<evidence type="ECO:0000313" key="1">
    <source>
        <dbReference type="EMBL" id="KAI5677397.1"/>
    </source>
</evidence>
<dbReference type="Proteomes" id="UP001060085">
    <property type="component" value="Linkage Group LG02"/>
</dbReference>
<reference evidence="2" key="1">
    <citation type="journal article" date="2023" name="Nat. Plants">
        <title>Single-cell RNA sequencing provides a high-resolution roadmap for understanding the multicellular compartmentation of specialized metabolism.</title>
        <authorList>
            <person name="Sun S."/>
            <person name="Shen X."/>
            <person name="Li Y."/>
            <person name="Li Y."/>
            <person name="Wang S."/>
            <person name="Li R."/>
            <person name="Zhang H."/>
            <person name="Shen G."/>
            <person name="Guo B."/>
            <person name="Wei J."/>
            <person name="Xu J."/>
            <person name="St-Pierre B."/>
            <person name="Chen S."/>
            <person name="Sun C."/>
        </authorList>
    </citation>
    <scope>NUCLEOTIDE SEQUENCE [LARGE SCALE GENOMIC DNA]</scope>
</reference>
<proteinExistence type="predicted"/>
<comment type="caution">
    <text evidence="1">The sequence shown here is derived from an EMBL/GenBank/DDBJ whole genome shotgun (WGS) entry which is preliminary data.</text>
</comment>